<protein>
    <recommendedName>
        <fullName evidence="4">Tripartite motif-containing protein 3</fullName>
    </recommendedName>
</protein>
<dbReference type="PANTHER" id="PTHR24104">
    <property type="entry name" value="E3 UBIQUITIN-PROTEIN LIGASE NHLRC1-RELATED"/>
    <property type="match status" value="1"/>
</dbReference>
<dbReference type="InterPro" id="IPR050952">
    <property type="entry name" value="TRIM-NHL_E3_ligases"/>
</dbReference>
<dbReference type="PANTHER" id="PTHR24104:SF25">
    <property type="entry name" value="PROTEIN LIN-41"/>
    <property type="match status" value="1"/>
</dbReference>
<organism evidence="2 3">
    <name type="scientific">Magallana gigas</name>
    <name type="common">Pacific oyster</name>
    <name type="synonym">Crassostrea gigas</name>
    <dbReference type="NCBI Taxonomy" id="29159"/>
    <lineage>
        <taxon>Eukaryota</taxon>
        <taxon>Metazoa</taxon>
        <taxon>Spiralia</taxon>
        <taxon>Lophotrochozoa</taxon>
        <taxon>Mollusca</taxon>
        <taxon>Bivalvia</taxon>
        <taxon>Autobranchia</taxon>
        <taxon>Pteriomorphia</taxon>
        <taxon>Ostreida</taxon>
        <taxon>Ostreoidea</taxon>
        <taxon>Ostreidae</taxon>
        <taxon>Magallana</taxon>
    </lineage>
</organism>
<dbReference type="EnsemblMetazoa" id="G31764.2">
    <property type="protein sequence ID" value="G31764.2:cds"/>
    <property type="gene ID" value="G31764"/>
</dbReference>
<dbReference type="EnsemblMetazoa" id="G31764.3">
    <property type="protein sequence ID" value="G31764.3:cds"/>
    <property type="gene ID" value="G31764"/>
</dbReference>
<reference evidence="2" key="1">
    <citation type="submission" date="2022-08" db="UniProtKB">
        <authorList>
            <consortium name="EnsemblMetazoa"/>
        </authorList>
    </citation>
    <scope>IDENTIFICATION</scope>
    <source>
        <strain evidence="2">05x7-T-G4-1.051#20</strain>
    </source>
</reference>
<dbReference type="SUPFAM" id="SSF101898">
    <property type="entry name" value="NHL repeat"/>
    <property type="match status" value="1"/>
</dbReference>
<name>A0A8W8M528_MAGGI</name>
<evidence type="ECO:0008006" key="4">
    <source>
        <dbReference type="Google" id="ProtNLM"/>
    </source>
</evidence>
<evidence type="ECO:0000313" key="2">
    <source>
        <dbReference type="EnsemblMetazoa" id="G31764.2:cds"/>
    </source>
</evidence>
<dbReference type="Pfam" id="PF01436">
    <property type="entry name" value="NHL"/>
    <property type="match status" value="1"/>
</dbReference>
<dbReference type="InterPro" id="IPR011042">
    <property type="entry name" value="6-blade_b-propeller_TolB-like"/>
</dbReference>
<evidence type="ECO:0000256" key="1">
    <source>
        <dbReference type="ARBA" id="ARBA00022737"/>
    </source>
</evidence>
<sequence>MDSERQGQHHLECQACRVIPKGPVQWYCKEHKIDLCDNCKSSHASKPCEVVTYKEKFQERLMENPVMSKEIKCPMSFLRDIGIAGKDQFWLLSSRSETIKLIDSNGKEIKSVKASAQPMRLAVSHDQKSVFFTVPSENHVMKMDAKSGKITRLFSTGDFEPIGIGSCRSGDLLVCLYNSKDIFGKVVKYSQSGQPIMEIERDGSKRSIYTKPHYVIENKNGGICVSDYSKREVILVADNGEFQFSYDGNKARKVVENFTPEGIATDSRGNYLVADHWNNTVHIIKENGAFVSYLLFGKIEGPTGITVDDEDKLWVCEFGTDDGTVKVISYLK</sequence>
<dbReference type="GO" id="GO:0043161">
    <property type="term" value="P:proteasome-mediated ubiquitin-dependent protein catabolic process"/>
    <property type="evidence" value="ECO:0007669"/>
    <property type="project" value="TreeGrafter"/>
</dbReference>
<accession>A0A8W8M528</accession>
<dbReference type="GO" id="GO:0008270">
    <property type="term" value="F:zinc ion binding"/>
    <property type="evidence" value="ECO:0007669"/>
    <property type="project" value="UniProtKB-KW"/>
</dbReference>
<evidence type="ECO:0000313" key="3">
    <source>
        <dbReference type="Proteomes" id="UP000005408"/>
    </source>
</evidence>
<proteinExistence type="predicted"/>
<keyword evidence="1" id="KW-0677">Repeat</keyword>
<dbReference type="InterPro" id="IPR001258">
    <property type="entry name" value="NHL_repeat"/>
</dbReference>
<dbReference type="Proteomes" id="UP000005408">
    <property type="component" value="Unassembled WGS sequence"/>
</dbReference>
<dbReference type="Gene3D" id="2.120.10.30">
    <property type="entry name" value="TolB, C-terminal domain"/>
    <property type="match status" value="1"/>
</dbReference>
<keyword evidence="3" id="KW-1185">Reference proteome</keyword>
<dbReference type="AlphaFoldDB" id="A0A8W8M528"/>
<dbReference type="GO" id="GO:0000209">
    <property type="term" value="P:protein polyubiquitination"/>
    <property type="evidence" value="ECO:0007669"/>
    <property type="project" value="TreeGrafter"/>
</dbReference>
<dbReference type="GO" id="GO:0061630">
    <property type="term" value="F:ubiquitin protein ligase activity"/>
    <property type="evidence" value="ECO:0007669"/>
    <property type="project" value="TreeGrafter"/>
</dbReference>